<gene>
    <name evidence="3" type="ORF">BKA59DRAFT_504698</name>
</gene>
<feature type="domain" description="Tautomerase cis-CaaD-like" evidence="2">
    <location>
        <begin position="1"/>
        <end position="147"/>
    </location>
</feature>
<dbReference type="InterPro" id="IPR014347">
    <property type="entry name" value="Tautomerase/MIF_sf"/>
</dbReference>
<evidence type="ECO:0000313" key="4">
    <source>
        <dbReference type="Proteomes" id="UP000813427"/>
    </source>
</evidence>
<dbReference type="InterPro" id="IPR028116">
    <property type="entry name" value="Cis-CaaD-like"/>
</dbReference>
<evidence type="ECO:0000313" key="3">
    <source>
        <dbReference type="EMBL" id="KAH7261645.1"/>
    </source>
</evidence>
<sequence>MPLIRIYHPSPRTFTDAKERKALSDAIVDMYTAYGLPPFFVIVLFIPIPDDYLFIGGRNDERACANPNEPAMIRIVFDHIARTIESPEAGMKFFEGVDEIFKPHILDKGHELEYHLVESPREFCKMNGMYLPPNDSEAEAVWVRENRTSPYEGMENPTPSIKPMNIRTS</sequence>
<dbReference type="AlphaFoldDB" id="A0A8K0WHU3"/>
<dbReference type="Gene3D" id="3.30.429.10">
    <property type="entry name" value="Macrophage Migration Inhibitory Factor"/>
    <property type="match status" value="1"/>
</dbReference>
<dbReference type="Proteomes" id="UP000813427">
    <property type="component" value="Unassembled WGS sequence"/>
</dbReference>
<organism evidence="3 4">
    <name type="scientific">Fusarium tricinctum</name>
    <dbReference type="NCBI Taxonomy" id="61284"/>
    <lineage>
        <taxon>Eukaryota</taxon>
        <taxon>Fungi</taxon>
        <taxon>Dikarya</taxon>
        <taxon>Ascomycota</taxon>
        <taxon>Pezizomycotina</taxon>
        <taxon>Sordariomycetes</taxon>
        <taxon>Hypocreomycetidae</taxon>
        <taxon>Hypocreales</taxon>
        <taxon>Nectriaceae</taxon>
        <taxon>Fusarium</taxon>
        <taxon>Fusarium tricinctum species complex</taxon>
    </lineage>
</organism>
<accession>A0A8K0WHU3</accession>
<dbReference type="EMBL" id="JAGPXF010000001">
    <property type="protein sequence ID" value="KAH7261645.1"/>
    <property type="molecule type" value="Genomic_DNA"/>
</dbReference>
<evidence type="ECO:0000259" key="2">
    <source>
        <dbReference type="Pfam" id="PF14832"/>
    </source>
</evidence>
<evidence type="ECO:0000256" key="1">
    <source>
        <dbReference type="SAM" id="MobiDB-lite"/>
    </source>
</evidence>
<proteinExistence type="predicted"/>
<dbReference type="OrthoDB" id="2129288at2759"/>
<comment type="caution">
    <text evidence="3">The sequence shown here is derived from an EMBL/GenBank/DDBJ whole genome shotgun (WGS) entry which is preliminary data.</text>
</comment>
<reference evidence="3" key="1">
    <citation type="journal article" date="2021" name="Nat. Commun.">
        <title>Genetic determinants of endophytism in the Arabidopsis root mycobiome.</title>
        <authorList>
            <person name="Mesny F."/>
            <person name="Miyauchi S."/>
            <person name="Thiergart T."/>
            <person name="Pickel B."/>
            <person name="Atanasova L."/>
            <person name="Karlsson M."/>
            <person name="Huettel B."/>
            <person name="Barry K.W."/>
            <person name="Haridas S."/>
            <person name="Chen C."/>
            <person name="Bauer D."/>
            <person name="Andreopoulos W."/>
            <person name="Pangilinan J."/>
            <person name="LaButti K."/>
            <person name="Riley R."/>
            <person name="Lipzen A."/>
            <person name="Clum A."/>
            <person name="Drula E."/>
            <person name="Henrissat B."/>
            <person name="Kohler A."/>
            <person name="Grigoriev I.V."/>
            <person name="Martin F.M."/>
            <person name="Hacquard S."/>
        </authorList>
    </citation>
    <scope>NUCLEOTIDE SEQUENCE</scope>
    <source>
        <strain evidence="3">MPI-SDFR-AT-0068</strain>
    </source>
</reference>
<keyword evidence="4" id="KW-1185">Reference proteome</keyword>
<dbReference type="Pfam" id="PF14832">
    <property type="entry name" value="Tautomerase_3"/>
    <property type="match status" value="1"/>
</dbReference>
<protein>
    <submittedName>
        <fullName evidence="3">Oxalocrotonate tautomerase</fullName>
    </submittedName>
</protein>
<name>A0A8K0WHU3_9HYPO</name>
<feature type="region of interest" description="Disordered" evidence="1">
    <location>
        <begin position="149"/>
        <end position="169"/>
    </location>
</feature>